<keyword evidence="4" id="KW-1185">Reference proteome</keyword>
<dbReference type="Proteomes" id="UP000275281">
    <property type="component" value="Unassembled WGS sequence"/>
</dbReference>
<evidence type="ECO:0000256" key="1">
    <source>
        <dbReference type="ARBA" id="ARBA00038494"/>
    </source>
</evidence>
<dbReference type="PANTHER" id="PTHR43630:SF2">
    <property type="entry name" value="GLYCOSYLTRANSFERASE"/>
    <property type="match status" value="1"/>
</dbReference>
<proteinExistence type="inferred from homology"/>
<dbReference type="Pfam" id="PF00535">
    <property type="entry name" value="Glycos_transf_2"/>
    <property type="match status" value="1"/>
</dbReference>
<protein>
    <submittedName>
        <fullName evidence="3">Glycosyltransferase family 2 protein</fullName>
    </submittedName>
</protein>
<dbReference type="OrthoDB" id="9815923at2"/>
<dbReference type="GO" id="GO:0016740">
    <property type="term" value="F:transferase activity"/>
    <property type="evidence" value="ECO:0007669"/>
    <property type="project" value="UniProtKB-KW"/>
</dbReference>
<dbReference type="Gene3D" id="3.90.550.10">
    <property type="entry name" value="Spore Coat Polysaccharide Biosynthesis Protein SpsA, Chain A"/>
    <property type="match status" value="1"/>
</dbReference>
<evidence type="ECO:0000259" key="2">
    <source>
        <dbReference type="Pfam" id="PF00535"/>
    </source>
</evidence>
<dbReference type="CDD" id="cd02511">
    <property type="entry name" value="Beta4Glucosyltransferase"/>
    <property type="match status" value="1"/>
</dbReference>
<dbReference type="InterPro" id="IPR001173">
    <property type="entry name" value="Glyco_trans_2-like"/>
</dbReference>
<evidence type="ECO:0000313" key="4">
    <source>
        <dbReference type="Proteomes" id="UP000275281"/>
    </source>
</evidence>
<accession>A0A3N5YQN1</accession>
<dbReference type="EMBL" id="RPOK01000001">
    <property type="protein sequence ID" value="RPJ68511.1"/>
    <property type="molecule type" value="Genomic_DNA"/>
</dbReference>
<organism evidence="3 4">
    <name type="scientific">Alteromonas sediminis</name>
    <dbReference type="NCBI Taxonomy" id="2259342"/>
    <lineage>
        <taxon>Bacteria</taxon>
        <taxon>Pseudomonadati</taxon>
        <taxon>Pseudomonadota</taxon>
        <taxon>Gammaproteobacteria</taxon>
        <taxon>Alteromonadales</taxon>
        <taxon>Alteromonadaceae</taxon>
        <taxon>Alteromonas/Salinimonas group</taxon>
        <taxon>Alteromonas</taxon>
    </lineage>
</organism>
<feature type="domain" description="Glycosyltransferase 2-like" evidence="2">
    <location>
        <begin position="3"/>
        <end position="89"/>
    </location>
</feature>
<name>A0A3N5YQN1_9ALTE</name>
<comment type="similarity">
    <text evidence="1">Belongs to the glycosyltransferase 2 family. WaaE/KdtX subfamily.</text>
</comment>
<sequence>MISVIILTYNEELHIRRCIESLLPITKNIFVIDSFSNDKTVSICNELGAVVYQNPWKNYATQFQWALDNCPIQTEWVMRMDADEYIENDLQNELKSGLFISEIREEIQGIYIRRKYFFLGKWIKRGAVYPLNLLRIWRFGKGRIENRWMDEHIVLEDGGMTCQLNGHIVDDNLNNNRWWTEKHNKYADREMIDILDKKYNFFPLDESLLNDQKTNQAKIKRYFKEKIYNKLPIFVRPLLYFLYRYFLRLGFLDGKRGFAFHYMQGYWYRSMVDLRVFEAEQLLLSCQTNDERLAVLKELTGLEL</sequence>
<dbReference type="SUPFAM" id="SSF53448">
    <property type="entry name" value="Nucleotide-diphospho-sugar transferases"/>
    <property type="match status" value="1"/>
</dbReference>
<gene>
    <name evidence="3" type="ORF">DRW07_03655</name>
</gene>
<dbReference type="InterPro" id="IPR029044">
    <property type="entry name" value="Nucleotide-diphossugar_trans"/>
</dbReference>
<reference evidence="3 4" key="1">
    <citation type="submission" date="2018-11" db="EMBL/GenBank/DDBJ databases">
        <authorList>
            <person name="Ye M.-Q."/>
            <person name="Du Z.-J."/>
        </authorList>
    </citation>
    <scope>NUCLEOTIDE SEQUENCE [LARGE SCALE GENOMIC DNA]</scope>
    <source>
        <strain evidence="3 4">U0105</strain>
    </source>
</reference>
<dbReference type="PANTHER" id="PTHR43630">
    <property type="entry name" value="POLY-BETA-1,6-N-ACETYL-D-GLUCOSAMINE SYNTHASE"/>
    <property type="match status" value="1"/>
</dbReference>
<evidence type="ECO:0000313" key="3">
    <source>
        <dbReference type="EMBL" id="RPJ68511.1"/>
    </source>
</evidence>
<dbReference type="RefSeq" id="WP_124026512.1">
    <property type="nucleotide sequence ID" value="NZ_JBHRSN010000005.1"/>
</dbReference>
<dbReference type="AlphaFoldDB" id="A0A3N5YQN1"/>
<comment type="caution">
    <text evidence="3">The sequence shown here is derived from an EMBL/GenBank/DDBJ whole genome shotgun (WGS) entry which is preliminary data.</text>
</comment>
<keyword evidence="3" id="KW-0808">Transferase</keyword>